<feature type="transmembrane region" description="Helical" evidence="6">
    <location>
        <begin position="548"/>
        <end position="568"/>
    </location>
</feature>
<dbReference type="OrthoDB" id="2019294at2759"/>
<keyword evidence="3 6" id="KW-1133">Transmembrane helix</keyword>
<evidence type="ECO:0000256" key="3">
    <source>
        <dbReference type="ARBA" id="ARBA00022989"/>
    </source>
</evidence>
<evidence type="ECO:0000256" key="2">
    <source>
        <dbReference type="ARBA" id="ARBA00022692"/>
    </source>
</evidence>
<keyword evidence="4 6" id="KW-0472">Membrane</keyword>
<accession>A0A811SLX4</accession>
<keyword evidence="8" id="KW-1185">Reference proteome</keyword>
<dbReference type="GO" id="GO:0005886">
    <property type="term" value="C:plasma membrane"/>
    <property type="evidence" value="ECO:0007669"/>
    <property type="project" value="UniProtKB-ARBA"/>
</dbReference>
<feature type="region of interest" description="Disordered" evidence="5">
    <location>
        <begin position="1"/>
        <end position="91"/>
    </location>
</feature>
<dbReference type="GO" id="GO:0009507">
    <property type="term" value="C:chloroplast"/>
    <property type="evidence" value="ECO:0007669"/>
    <property type="project" value="TreeGrafter"/>
</dbReference>
<dbReference type="AlphaFoldDB" id="A0A811SLX4"/>
<organism evidence="7 8">
    <name type="scientific">Miscanthus lutarioriparius</name>
    <dbReference type="NCBI Taxonomy" id="422564"/>
    <lineage>
        <taxon>Eukaryota</taxon>
        <taxon>Viridiplantae</taxon>
        <taxon>Streptophyta</taxon>
        <taxon>Embryophyta</taxon>
        <taxon>Tracheophyta</taxon>
        <taxon>Spermatophyta</taxon>
        <taxon>Magnoliopsida</taxon>
        <taxon>Liliopsida</taxon>
        <taxon>Poales</taxon>
        <taxon>Poaceae</taxon>
        <taxon>PACMAD clade</taxon>
        <taxon>Panicoideae</taxon>
        <taxon>Andropogonodae</taxon>
        <taxon>Andropogoneae</taxon>
        <taxon>Saccharinae</taxon>
        <taxon>Miscanthus</taxon>
    </lineage>
</organism>
<feature type="compositionally biased region" description="Low complexity" evidence="5">
    <location>
        <begin position="133"/>
        <end position="149"/>
    </location>
</feature>
<feature type="transmembrane region" description="Helical" evidence="6">
    <location>
        <begin position="453"/>
        <end position="475"/>
    </location>
</feature>
<keyword evidence="2 6" id="KW-0812">Transmembrane</keyword>
<dbReference type="EMBL" id="CAJGYO010000835">
    <property type="protein sequence ID" value="CAD6343789.1"/>
    <property type="molecule type" value="Genomic_DNA"/>
</dbReference>
<feature type="region of interest" description="Disordered" evidence="5">
    <location>
        <begin position="133"/>
        <end position="155"/>
    </location>
</feature>
<feature type="transmembrane region" description="Helical" evidence="6">
    <location>
        <begin position="319"/>
        <end position="337"/>
    </location>
</feature>
<sequence>MGCVSSKTLAKSRSFSRSSTSSARKAKEPAKVHSPATAPAPAEPAAKIETIDVSELLASLEEEEGCTAEQARERWQSSRDEDDAPWSASDGRARSFHTVVFDAMVLTQQQQTQSESGSPSEGPTALATEQEELATATAATASTAEAELSGGSGSNAVVGAKRWLRRGNGRRMNVLRRRSTSPSPSPATAGGPGCAWYGEIFSPGSYVHARLGTSSPVALEELSAAAAIATCAVLTGCQNRDSKSDQRPKITIIGSQTNVFEASPRRKGVVEGLGVGVATTSALREKSFWKGKKGTWAQELATNEVWLLALVVLPARSNIYMRFGLVVFLALLSMWILPKHVWKDQLGRVALLSGFLFIMLGFGADGAPSLVQTRTPPPSVVGIPNIPCSTSGYSYTILKLGPLQFTRKGLSVASTSASLSFAIFQSASLCLTTTTPEQLASALWWFMIPLKHIGVPVPEIILTLLLSLRFINLVFDEVRNSALAIVARRINWKKLTAMETIDIFFNYVRRIFKNIFDHAEQISKAMVARGFRGNPSNHKIYFLSESSFGIADLFSLLCLFAVVSLASFSDQLV</sequence>
<dbReference type="InterPro" id="IPR003339">
    <property type="entry name" value="ABC/ECF_trnsptr_transmembrane"/>
</dbReference>
<name>A0A811SLX4_9POAL</name>
<comment type="caution">
    <text evidence="7">The sequence shown here is derived from an EMBL/GenBank/DDBJ whole genome shotgun (WGS) entry which is preliminary data.</text>
</comment>
<dbReference type="PANTHER" id="PTHR33514:SF13">
    <property type="entry name" value="PROTEIN ABCI12, CHLOROPLASTIC"/>
    <property type="match status" value="1"/>
</dbReference>
<dbReference type="Proteomes" id="UP000604825">
    <property type="component" value="Unassembled WGS sequence"/>
</dbReference>
<gene>
    <name evidence="7" type="ORF">NCGR_LOCUS67887</name>
</gene>
<dbReference type="Pfam" id="PF02361">
    <property type="entry name" value="CbiQ"/>
    <property type="match status" value="1"/>
</dbReference>
<protein>
    <submittedName>
        <fullName evidence="7">Uncharacterized protein</fullName>
    </submittedName>
</protein>
<reference evidence="7" key="1">
    <citation type="submission" date="2020-10" db="EMBL/GenBank/DDBJ databases">
        <authorList>
            <person name="Han B."/>
            <person name="Lu T."/>
            <person name="Zhao Q."/>
            <person name="Huang X."/>
            <person name="Zhao Y."/>
        </authorList>
    </citation>
    <scope>NUCLEOTIDE SEQUENCE</scope>
</reference>
<feature type="transmembrane region" description="Helical" evidence="6">
    <location>
        <begin position="349"/>
        <end position="371"/>
    </location>
</feature>
<comment type="subcellular location">
    <subcellularLocation>
        <location evidence="1">Membrane</location>
        <topology evidence="1">Multi-pass membrane protein</topology>
    </subcellularLocation>
</comment>
<evidence type="ECO:0000256" key="5">
    <source>
        <dbReference type="SAM" id="MobiDB-lite"/>
    </source>
</evidence>
<feature type="compositionally biased region" description="Basic and acidic residues" evidence="5">
    <location>
        <begin position="70"/>
        <end position="79"/>
    </location>
</feature>
<evidence type="ECO:0000313" key="8">
    <source>
        <dbReference type="Proteomes" id="UP000604825"/>
    </source>
</evidence>
<feature type="compositionally biased region" description="Low complexity" evidence="5">
    <location>
        <begin position="11"/>
        <end position="23"/>
    </location>
</feature>
<feature type="compositionally biased region" description="Low complexity" evidence="5">
    <location>
        <begin position="35"/>
        <end position="45"/>
    </location>
</feature>
<proteinExistence type="predicted"/>
<dbReference type="CDD" id="cd16914">
    <property type="entry name" value="EcfT"/>
    <property type="match status" value="1"/>
</dbReference>
<evidence type="ECO:0000256" key="4">
    <source>
        <dbReference type="ARBA" id="ARBA00023136"/>
    </source>
</evidence>
<dbReference type="PANTHER" id="PTHR33514">
    <property type="entry name" value="PROTEIN ABCI12, CHLOROPLASTIC"/>
    <property type="match status" value="1"/>
</dbReference>
<evidence type="ECO:0000313" key="7">
    <source>
        <dbReference type="EMBL" id="CAD6343789.1"/>
    </source>
</evidence>
<evidence type="ECO:0000256" key="6">
    <source>
        <dbReference type="SAM" id="Phobius"/>
    </source>
</evidence>
<evidence type="ECO:0000256" key="1">
    <source>
        <dbReference type="ARBA" id="ARBA00004141"/>
    </source>
</evidence>